<dbReference type="EMBL" id="JEMU01000010">
    <property type="protein sequence ID" value="KAJ02650.1"/>
    <property type="molecule type" value="Genomic_DNA"/>
</dbReference>
<dbReference type="Gene3D" id="3.40.50.1820">
    <property type="entry name" value="alpha/beta hydrolase"/>
    <property type="match status" value="1"/>
</dbReference>
<dbReference type="Proteomes" id="UP000027337">
    <property type="component" value="Unassembled WGS sequence"/>
</dbReference>
<gene>
    <name evidence="3" type="ORF">PM02_12815</name>
</gene>
<dbReference type="InterPro" id="IPR050300">
    <property type="entry name" value="GDXG_lipolytic_enzyme"/>
</dbReference>
<comment type="caution">
    <text evidence="3">The sequence shown here is derived from an EMBL/GenBank/DDBJ whole genome shotgun (WGS) entry which is preliminary data.</text>
</comment>
<dbReference type="InterPro" id="IPR013094">
    <property type="entry name" value="AB_hydrolase_3"/>
</dbReference>
<feature type="domain" description="Alpha/beta hydrolase fold-3" evidence="2">
    <location>
        <begin position="80"/>
        <end position="281"/>
    </location>
</feature>
<reference evidence="3 4" key="1">
    <citation type="journal article" date="2014" name="Genome Announc.">
        <title>Draft Genome Sequences of Two Isolates of the Roseobacter Group, Sulfitobacter sp. Strains 3SOLIMAR09 and 1FIGIMAR09, from Harbors of Mallorca Island (Mediterranean Sea).</title>
        <authorList>
            <person name="Mas-Llado M."/>
            <person name="Pina-Villalonga J.M."/>
            <person name="Brunet-Galmes I."/>
            <person name="Nogales B."/>
            <person name="Bosch R."/>
        </authorList>
    </citation>
    <scope>NUCLEOTIDE SEQUENCE [LARGE SCALE GENOMIC DNA]</scope>
    <source>
        <strain evidence="3 4">1FIGIMAR09</strain>
    </source>
</reference>
<organism evidence="3 4">
    <name type="scientific">Sulfitobacter mediterraneus</name>
    <dbReference type="NCBI Taxonomy" id="83219"/>
    <lineage>
        <taxon>Bacteria</taxon>
        <taxon>Pseudomonadati</taxon>
        <taxon>Pseudomonadota</taxon>
        <taxon>Alphaproteobacteria</taxon>
        <taxon>Rhodobacterales</taxon>
        <taxon>Roseobacteraceae</taxon>
        <taxon>Sulfitobacter</taxon>
    </lineage>
</organism>
<dbReference type="SUPFAM" id="SSF53474">
    <property type="entry name" value="alpha/beta-Hydrolases"/>
    <property type="match status" value="1"/>
</dbReference>
<evidence type="ECO:0000256" key="1">
    <source>
        <dbReference type="ARBA" id="ARBA00022801"/>
    </source>
</evidence>
<evidence type="ECO:0000259" key="2">
    <source>
        <dbReference type="Pfam" id="PF07859"/>
    </source>
</evidence>
<dbReference type="PANTHER" id="PTHR48081">
    <property type="entry name" value="AB HYDROLASE SUPERFAMILY PROTEIN C4A8.06C"/>
    <property type="match status" value="1"/>
</dbReference>
<dbReference type="AlphaFoldDB" id="A0A061STT4"/>
<dbReference type="PANTHER" id="PTHR48081:SF8">
    <property type="entry name" value="ALPHA_BETA HYDROLASE FOLD-3 DOMAIN-CONTAINING PROTEIN-RELATED"/>
    <property type="match status" value="1"/>
</dbReference>
<keyword evidence="4" id="KW-1185">Reference proteome</keyword>
<protein>
    <submittedName>
        <fullName evidence="3">Esterase</fullName>
    </submittedName>
</protein>
<evidence type="ECO:0000313" key="3">
    <source>
        <dbReference type="EMBL" id="KAJ02650.1"/>
    </source>
</evidence>
<dbReference type="eggNOG" id="COG0657">
    <property type="taxonomic scope" value="Bacteria"/>
</dbReference>
<dbReference type="InterPro" id="IPR029058">
    <property type="entry name" value="AB_hydrolase_fold"/>
</dbReference>
<name>A0A061STT4_9RHOB</name>
<evidence type="ECO:0000313" key="4">
    <source>
        <dbReference type="Proteomes" id="UP000027337"/>
    </source>
</evidence>
<dbReference type="RefSeq" id="WP_037909164.1">
    <property type="nucleotide sequence ID" value="NZ_JEMU01000010.1"/>
</dbReference>
<proteinExistence type="predicted"/>
<keyword evidence="1" id="KW-0378">Hydrolase</keyword>
<dbReference type="GO" id="GO:0016787">
    <property type="term" value="F:hydrolase activity"/>
    <property type="evidence" value="ECO:0007669"/>
    <property type="project" value="UniProtKB-KW"/>
</dbReference>
<dbReference type="Pfam" id="PF07859">
    <property type="entry name" value="Abhydrolase_3"/>
    <property type="match status" value="1"/>
</dbReference>
<dbReference type="STRING" id="83219.PM02_12815"/>
<accession>A0A061STT4</accession>
<sequence>MNTPDYQKLIDAETWAYMARLDAAYPPNAVEMTVEDQRRLYDDMCAIFYQGRPEGVTVTDEPFGSVPCRRYEVPDSAVTVVYYHGGGFVVGSLDSHDDVCAEICKRTGYRVVSVDYGLAPDVTFPGCFNDAWAAFSAISDAFDGDLILCGDSAGGNLAAAMAHHARGRIDGRAKGQVLIYPGLGGDWGQGSYVEHANAPQLTVADMEFYLTVRTGGLEPPKGDPRFAPLHDSDFSGLPPTVLITAQCDPLSSDGGAYRDAVQGAGGKAVWFNVDGMVHACLRARSCSVRAAAFFDRVVKGVAALGQGQWPYETAQAGD</sequence>